<proteinExistence type="predicted"/>
<reference evidence="1" key="1">
    <citation type="journal article" date="2014" name="PLoS ONE">
        <title>Transcriptome-Based Identification of ABC Transporters in the Western Tarnished Plant Bug Lygus hesperus.</title>
        <authorList>
            <person name="Hull J.J."/>
            <person name="Chaney K."/>
            <person name="Geib S.M."/>
            <person name="Fabrick J.A."/>
            <person name="Brent C.S."/>
            <person name="Walsh D."/>
            <person name="Lavine L.C."/>
        </authorList>
    </citation>
    <scope>NUCLEOTIDE SEQUENCE</scope>
</reference>
<dbReference type="PANTHER" id="PTHR22955:SF77">
    <property type="entry name" value="ASPARTIC PUTATIVE DOMAIN-CONTAINING PROTEIN-RELATED"/>
    <property type="match status" value="1"/>
</dbReference>
<gene>
    <name evidence="1" type="primary">CDH1</name>
    <name evidence="1" type="ORF">CM83_12303</name>
</gene>
<reference evidence="1" key="2">
    <citation type="submission" date="2014-07" db="EMBL/GenBank/DDBJ databases">
        <authorList>
            <person name="Hull J."/>
        </authorList>
    </citation>
    <scope>NUCLEOTIDE SEQUENCE</scope>
</reference>
<evidence type="ECO:0000313" key="1">
    <source>
        <dbReference type="EMBL" id="JAG41501.1"/>
    </source>
</evidence>
<feature type="non-terminal residue" evidence="1">
    <location>
        <position position="1"/>
    </location>
</feature>
<dbReference type="AlphaFoldDB" id="A0A0A9ZC83"/>
<dbReference type="PANTHER" id="PTHR22955">
    <property type="entry name" value="RETROTRANSPOSON"/>
    <property type="match status" value="1"/>
</dbReference>
<accession>A0A0A9ZC83</accession>
<dbReference type="EMBL" id="GBHO01002103">
    <property type="protein sequence ID" value="JAG41501.1"/>
    <property type="molecule type" value="Transcribed_RNA"/>
</dbReference>
<protein>
    <submittedName>
        <fullName evidence="1">Cadherin-1</fullName>
    </submittedName>
</protein>
<organism evidence="1">
    <name type="scientific">Lygus hesperus</name>
    <name type="common">Western plant bug</name>
    <dbReference type="NCBI Taxonomy" id="30085"/>
    <lineage>
        <taxon>Eukaryota</taxon>
        <taxon>Metazoa</taxon>
        <taxon>Ecdysozoa</taxon>
        <taxon>Arthropoda</taxon>
        <taxon>Hexapoda</taxon>
        <taxon>Insecta</taxon>
        <taxon>Pterygota</taxon>
        <taxon>Neoptera</taxon>
        <taxon>Paraneoptera</taxon>
        <taxon>Hemiptera</taxon>
        <taxon>Heteroptera</taxon>
        <taxon>Panheteroptera</taxon>
        <taxon>Cimicomorpha</taxon>
        <taxon>Miridae</taxon>
        <taxon>Mirini</taxon>
        <taxon>Lygus</taxon>
    </lineage>
</organism>
<sequence>LYWSDSQIVLAWLSGEPCQFKTFIANRVTEIQHYSTQSQWSHVPSQSNPADLVSRGIEPDEIVESTIWWHGPSWLALDSSFWPSTPRNELEGNDVLELKPTKYSLLGVATSSTIPDSLIRHYSSWTRLIGVAAYILRY</sequence>
<name>A0A0A9ZC83_LYGHE</name>
<feature type="non-terminal residue" evidence="1">
    <location>
        <position position="138"/>
    </location>
</feature>